<dbReference type="SUPFAM" id="SSF55040">
    <property type="entry name" value="Molybdenum cofactor biosynthesis protein C, MoaC"/>
    <property type="match status" value="1"/>
</dbReference>
<evidence type="ECO:0000259" key="7">
    <source>
        <dbReference type="Pfam" id="PF01967"/>
    </source>
</evidence>
<feature type="domain" description="Molybdopterin cofactor biosynthesis C (MoaC)" evidence="7">
    <location>
        <begin position="13"/>
        <end position="148"/>
    </location>
</feature>
<feature type="binding site" evidence="6">
    <location>
        <begin position="111"/>
        <end position="112"/>
    </location>
    <ligand>
        <name>substrate</name>
    </ligand>
</feature>
<evidence type="ECO:0000256" key="5">
    <source>
        <dbReference type="ARBA" id="ARBA00023239"/>
    </source>
</evidence>
<dbReference type="InterPro" id="IPR047594">
    <property type="entry name" value="MoaC_bact/euk"/>
</dbReference>
<dbReference type="Proteomes" id="UP001400965">
    <property type="component" value="Unassembled WGS sequence"/>
</dbReference>
<keyword evidence="9" id="KW-1185">Reference proteome</keyword>
<dbReference type="InterPro" id="IPR036522">
    <property type="entry name" value="MoaC_sf"/>
</dbReference>
<organism evidence="8 9">
    <name type="scientific">Paraclostridium tenue</name>
    <dbReference type="NCBI Taxonomy" id="1737"/>
    <lineage>
        <taxon>Bacteria</taxon>
        <taxon>Bacillati</taxon>
        <taxon>Bacillota</taxon>
        <taxon>Clostridia</taxon>
        <taxon>Peptostreptococcales</taxon>
        <taxon>Peptostreptococcaceae</taxon>
        <taxon>Paraclostridium</taxon>
    </lineage>
</organism>
<evidence type="ECO:0000313" key="8">
    <source>
        <dbReference type="EMBL" id="GAA0863656.1"/>
    </source>
</evidence>
<dbReference type="Gene3D" id="3.30.70.640">
    <property type="entry name" value="Molybdopterin cofactor biosynthesis C (MoaC) domain"/>
    <property type="match status" value="1"/>
</dbReference>
<evidence type="ECO:0000256" key="1">
    <source>
        <dbReference type="ARBA" id="ARBA00001637"/>
    </source>
</evidence>
<comment type="caution">
    <text evidence="8">The sequence shown here is derived from an EMBL/GenBank/DDBJ whole genome shotgun (WGS) entry which is preliminary data.</text>
</comment>
<dbReference type="InterPro" id="IPR023045">
    <property type="entry name" value="MoaC"/>
</dbReference>
<dbReference type="NCBIfam" id="TIGR00581">
    <property type="entry name" value="moaC"/>
    <property type="match status" value="1"/>
</dbReference>
<proteinExistence type="inferred from homology"/>
<feature type="binding site" evidence="6">
    <location>
        <begin position="73"/>
        <end position="75"/>
    </location>
    <ligand>
        <name>substrate</name>
    </ligand>
</feature>
<accession>A0ABN1M330</accession>
<dbReference type="NCBIfam" id="NF006870">
    <property type="entry name" value="PRK09364.1"/>
    <property type="match status" value="1"/>
</dbReference>
<dbReference type="Pfam" id="PF01967">
    <property type="entry name" value="MoaC"/>
    <property type="match status" value="1"/>
</dbReference>
<dbReference type="CDD" id="cd01420">
    <property type="entry name" value="MoaC_PE"/>
    <property type="match status" value="1"/>
</dbReference>
<comment type="function">
    <text evidence="6">Catalyzes the conversion of (8S)-3',8-cyclo-7,8-dihydroguanosine 5'-triphosphate to cyclic pyranopterin monophosphate (cPMP).</text>
</comment>
<dbReference type="InterPro" id="IPR050105">
    <property type="entry name" value="MoCo_biosynth_MoaA/MoaC"/>
</dbReference>
<dbReference type="RefSeq" id="WP_187005566.1">
    <property type="nucleotide sequence ID" value="NZ_BAAACP010000007.1"/>
</dbReference>
<name>A0ABN1M330_9FIRM</name>
<dbReference type="InterPro" id="IPR002820">
    <property type="entry name" value="Mopterin_CF_biosynth-C_dom"/>
</dbReference>
<keyword evidence="5 6" id="KW-0456">Lyase</keyword>
<evidence type="ECO:0000313" key="9">
    <source>
        <dbReference type="Proteomes" id="UP001400965"/>
    </source>
</evidence>
<dbReference type="EMBL" id="BAAACP010000007">
    <property type="protein sequence ID" value="GAA0863656.1"/>
    <property type="molecule type" value="Genomic_DNA"/>
</dbReference>
<comment type="catalytic activity">
    <reaction evidence="1 6">
        <text>(8S)-3',8-cyclo-7,8-dihydroguanosine 5'-triphosphate = cyclic pyranopterin phosphate + diphosphate</text>
        <dbReference type="Rhea" id="RHEA:49580"/>
        <dbReference type="ChEBI" id="CHEBI:33019"/>
        <dbReference type="ChEBI" id="CHEBI:59648"/>
        <dbReference type="ChEBI" id="CHEBI:131766"/>
        <dbReference type="EC" id="4.6.1.17"/>
    </reaction>
</comment>
<reference evidence="8 9" key="1">
    <citation type="journal article" date="2019" name="Int. J. Syst. Evol. Microbiol.">
        <title>The Global Catalogue of Microorganisms (GCM) 10K type strain sequencing project: providing services to taxonomists for standard genome sequencing and annotation.</title>
        <authorList>
            <consortium name="The Broad Institute Genomics Platform"/>
            <consortium name="The Broad Institute Genome Sequencing Center for Infectious Disease"/>
            <person name="Wu L."/>
            <person name="Ma J."/>
        </authorList>
    </citation>
    <scope>NUCLEOTIDE SEQUENCE [LARGE SCALE GENOMIC DNA]</scope>
    <source>
        <strain evidence="8 9">JCM 6486</strain>
    </source>
</reference>
<protein>
    <recommendedName>
        <fullName evidence="3 6">Cyclic pyranopterin monophosphate synthase</fullName>
        <ecNumber evidence="3 6">4.6.1.17</ecNumber>
    </recommendedName>
    <alternativeName>
        <fullName evidence="6">Molybdenum cofactor biosynthesis protein C</fullName>
    </alternativeName>
</protein>
<feature type="active site" evidence="6">
    <location>
        <position position="126"/>
    </location>
</feature>
<comment type="similarity">
    <text evidence="6">Belongs to the MoaC family.</text>
</comment>
<evidence type="ECO:0000256" key="3">
    <source>
        <dbReference type="ARBA" id="ARBA00012575"/>
    </source>
</evidence>
<sequence>MLTHINDKGYAKMVDISGKDDTTRKAIATCKIYMNKETIQRIKFGGIKKGDVLSVAQVAGIMGAKNTPINIPMCHQINLVGCDLEFNIDEEKNYIQVFATTKSVGKTGVEMEALSSVSIAALTIYDMCKAIDKSMVISEIKLIEKTGGKSGDYRIDE</sequence>
<comment type="pathway">
    <text evidence="2 6">Cofactor biosynthesis; molybdopterin biosynthesis.</text>
</comment>
<evidence type="ECO:0000256" key="4">
    <source>
        <dbReference type="ARBA" id="ARBA00023150"/>
    </source>
</evidence>
<gene>
    <name evidence="6 8" type="primary">moaC</name>
    <name evidence="8" type="ORF">GCM10008917_14020</name>
</gene>
<dbReference type="EC" id="4.6.1.17" evidence="3 6"/>
<dbReference type="HAMAP" id="MF_01224_B">
    <property type="entry name" value="MoaC_B"/>
    <property type="match status" value="1"/>
</dbReference>
<comment type="subunit">
    <text evidence="6">Homohexamer; trimer of dimers.</text>
</comment>
<evidence type="ECO:0000256" key="2">
    <source>
        <dbReference type="ARBA" id="ARBA00005046"/>
    </source>
</evidence>
<dbReference type="PANTHER" id="PTHR22960">
    <property type="entry name" value="MOLYBDOPTERIN COFACTOR SYNTHESIS PROTEIN A"/>
    <property type="match status" value="1"/>
</dbReference>
<keyword evidence="4 6" id="KW-0501">Molybdenum cofactor biosynthesis</keyword>
<evidence type="ECO:0000256" key="6">
    <source>
        <dbReference type="HAMAP-Rule" id="MF_01224"/>
    </source>
</evidence>